<accession>A0A927GGY3</accession>
<keyword evidence="5 6" id="KW-0472">Membrane</keyword>
<evidence type="ECO:0000256" key="1">
    <source>
        <dbReference type="ARBA" id="ARBA00004651"/>
    </source>
</evidence>
<feature type="transmembrane region" description="Helical" evidence="6">
    <location>
        <begin position="663"/>
        <end position="687"/>
    </location>
</feature>
<protein>
    <submittedName>
        <fullName evidence="9">ABC transporter permease</fullName>
    </submittedName>
</protein>
<evidence type="ECO:0000313" key="9">
    <source>
        <dbReference type="EMBL" id="MBD2757361.1"/>
    </source>
</evidence>
<dbReference type="PANTHER" id="PTHR30572:SF18">
    <property type="entry name" value="ABC-TYPE MACROLIDE FAMILY EXPORT SYSTEM PERMEASE COMPONENT 2"/>
    <property type="match status" value="1"/>
</dbReference>
<reference evidence="9" key="1">
    <citation type="submission" date="2020-09" db="EMBL/GenBank/DDBJ databases">
        <authorList>
            <person name="Kim M.K."/>
        </authorList>
    </citation>
    <scope>NUCLEOTIDE SEQUENCE</scope>
    <source>
        <strain evidence="9">BT704</strain>
    </source>
</reference>
<evidence type="ECO:0000256" key="2">
    <source>
        <dbReference type="ARBA" id="ARBA00022475"/>
    </source>
</evidence>
<feature type="transmembrane region" description="Helical" evidence="6">
    <location>
        <begin position="417"/>
        <end position="437"/>
    </location>
</feature>
<dbReference type="Pfam" id="PF02687">
    <property type="entry name" value="FtsX"/>
    <property type="match status" value="2"/>
</dbReference>
<evidence type="ECO:0000259" key="8">
    <source>
        <dbReference type="Pfam" id="PF12704"/>
    </source>
</evidence>
<evidence type="ECO:0000259" key="7">
    <source>
        <dbReference type="Pfam" id="PF02687"/>
    </source>
</evidence>
<feature type="transmembrane region" description="Helical" evidence="6">
    <location>
        <begin position="749"/>
        <end position="770"/>
    </location>
</feature>
<keyword evidence="4 6" id="KW-1133">Transmembrane helix</keyword>
<proteinExistence type="predicted"/>
<dbReference type="EMBL" id="JACXAA010000021">
    <property type="protein sequence ID" value="MBD2757361.1"/>
    <property type="molecule type" value="Genomic_DNA"/>
</dbReference>
<feature type="transmembrane region" description="Helical" evidence="6">
    <location>
        <begin position="715"/>
        <end position="737"/>
    </location>
</feature>
<dbReference type="InterPro" id="IPR003838">
    <property type="entry name" value="ABC3_permease_C"/>
</dbReference>
<organism evidence="9 10">
    <name type="scientific">Spirosoma validum</name>
    <dbReference type="NCBI Taxonomy" id="2771355"/>
    <lineage>
        <taxon>Bacteria</taxon>
        <taxon>Pseudomonadati</taxon>
        <taxon>Bacteroidota</taxon>
        <taxon>Cytophagia</taxon>
        <taxon>Cytophagales</taxon>
        <taxon>Cytophagaceae</taxon>
        <taxon>Spirosoma</taxon>
    </lineage>
</organism>
<dbReference type="InterPro" id="IPR025857">
    <property type="entry name" value="MacB_PCD"/>
</dbReference>
<gene>
    <name evidence="9" type="ORF">IC230_31095</name>
</gene>
<dbReference type="AlphaFoldDB" id="A0A927GGY3"/>
<feature type="domain" description="ABC3 transporter permease C-terminal" evidence="7">
    <location>
        <begin position="669"/>
        <end position="779"/>
    </location>
</feature>
<comment type="subcellular location">
    <subcellularLocation>
        <location evidence="1">Cell membrane</location>
        <topology evidence="1">Multi-pass membrane protein</topology>
    </subcellularLocation>
</comment>
<evidence type="ECO:0000256" key="4">
    <source>
        <dbReference type="ARBA" id="ARBA00022989"/>
    </source>
</evidence>
<keyword evidence="2" id="KW-1003">Cell membrane</keyword>
<sequence length="786" mass="87739">MIHNYVKIAWRNLVKYKLFSLINIIGLSLAIPTALLGLIQIVNYYEYDDFHPDQARIVRLITDEKLTDGSITSWASSPLPLATYVKENLAGIEKATTLVRELDFTLSNGLKTKNSKAIYTDTFFFQLFNFPLETGSYPTEPNTIVLTHETARWFFNDVNPIGNTLEHPKLGSFKIVGILKPFNAQKTQFRTDVFIPIASHRASMYQPNDWADLKAHTFLKLANGMTLANLTQQLVKTSSTINDLLPPSVGKKLYFKGQYLADISPANEILLNDPYIQDIRSIAINFAFQLIILLLASLNYINLTLARSMNRSREVGVRKVAGATKAQLVFQFLIESVLVSYIALSVGLLILWLVKHYLPVSWLTWDIDHLGYLILLFLILNLLLGLVAGATPSLILSSFQPVKVLKGRIAPASFGKLGFRKSLIVVQFAIALIYLFFMGHSYHQIKYMANDNENYQRHHILTINLPAPTYQPFANDINALKEVKKVGYSSLTFGNKPPQSTIKPLKSETAHLAFYYAADPVFIDNMGLRFVAGTNLVPSHGGQASPLIVVNQKAVDKLGLGSPQEAIGKLVTLHDTLSATIIGVVANFCHYDYERKIEPVVFQYAPSLFKVLCLQTNPVSDRKLVEASLQSLWHKRNPGQEMAFSWLDEDMYERYFPRHDMQLMGLEGLVIFVIAILGLIGILTYSVEKRAKEIGIRKVIGATTGEIIKLMSREFIHLLTLATIIALPSGIAIGMYMNTYFVFNNGLSYGIMGLLWLLVVGVALGAVGYFSSAAAQANPTTTLKLE</sequence>
<feature type="transmembrane region" description="Helical" evidence="6">
    <location>
        <begin position="282"/>
        <end position="303"/>
    </location>
</feature>
<dbReference type="RefSeq" id="WP_191042984.1">
    <property type="nucleotide sequence ID" value="NZ_JACXAA010000021.1"/>
</dbReference>
<feature type="domain" description="MacB-like periplasmic core" evidence="8">
    <location>
        <begin position="21"/>
        <end position="235"/>
    </location>
</feature>
<comment type="caution">
    <text evidence="9">The sequence shown here is derived from an EMBL/GenBank/DDBJ whole genome shotgun (WGS) entry which is preliminary data.</text>
</comment>
<evidence type="ECO:0000256" key="3">
    <source>
        <dbReference type="ARBA" id="ARBA00022692"/>
    </source>
</evidence>
<feature type="transmembrane region" description="Helical" evidence="6">
    <location>
        <begin position="21"/>
        <end position="45"/>
    </location>
</feature>
<name>A0A927GGY3_9BACT</name>
<dbReference type="InterPro" id="IPR050250">
    <property type="entry name" value="Macrolide_Exporter_MacB"/>
</dbReference>
<dbReference type="PANTHER" id="PTHR30572">
    <property type="entry name" value="MEMBRANE COMPONENT OF TRANSPORTER-RELATED"/>
    <property type="match status" value="1"/>
</dbReference>
<evidence type="ECO:0000256" key="6">
    <source>
        <dbReference type="SAM" id="Phobius"/>
    </source>
</evidence>
<evidence type="ECO:0000256" key="5">
    <source>
        <dbReference type="ARBA" id="ARBA00023136"/>
    </source>
</evidence>
<dbReference type="GO" id="GO:0022857">
    <property type="term" value="F:transmembrane transporter activity"/>
    <property type="evidence" value="ECO:0007669"/>
    <property type="project" value="TreeGrafter"/>
</dbReference>
<feature type="domain" description="ABC3 transporter permease C-terminal" evidence="7">
    <location>
        <begin position="288"/>
        <end position="396"/>
    </location>
</feature>
<feature type="transmembrane region" description="Helical" evidence="6">
    <location>
        <begin position="372"/>
        <end position="396"/>
    </location>
</feature>
<dbReference type="Proteomes" id="UP000653797">
    <property type="component" value="Unassembled WGS sequence"/>
</dbReference>
<feature type="transmembrane region" description="Helical" evidence="6">
    <location>
        <begin position="328"/>
        <end position="352"/>
    </location>
</feature>
<dbReference type="GO" id="GO:0005886">
    <property type="term" value="C:plasma membrane"/>
    <property type="evidence" value="ECO:0007669"/>
    <property type="project" value="UniProtKB-SubCell"/>
</dbReference>
<keyword evidence="3 6" id="KW-0812">Transmembrane</keyword>
<dbReference type="Pfam" id="PF12704">
    <property type="entry name" value="MacB_PCD"/>
    <property type="match status" value="1"/>
</dbReference>
<evidence type="ECO:0000313" key="10">
    <source>
        <dbReference type="Proteomes" id="UP000653797"/>
    </source>
</evidence>
<keyword evidence="10" id="KW-1185">Reference proteome</keyword>